<organism evidence="5 6">
    <name type="scientific">Streptomyces scopuliridis RB72</name>
    <dbReference type="NCBI Taxonomy" id="1440053"/>
    <lineage>
        <taxon>Bacteria</taxon>
        <taxon>Bacillati</taxon>
        <taxon>Actinomycetota</taxon>
        <taxon>Actinomycetes</taxon>
        <taxon>Kitasatosporales</taxon>
        <taxon>Streptomycetaceae</taxon>
        <taxon>Streptomyces</taxon>
    </lineage>
</organism>
<dbReference type="SUPFAM" id="SSF52540">
    <property type="entry name" value="P-loop containing nucleoside triphosphate hydrolases"/>
    <property type="match status" value="1"/>
</dbReference>
<dbReference type="AlphaFoldDB" id="A0A2T7T9P4"/>
<evidence type="ECO:0000256" key="2">
    <source>
        <dbReference type="ARBA" id="ARBA00022840"/>
    </source>
</evidence>
<dbReference type="EMBL" id="AZSP01000125">
    <property type="protein sequence ID" value="PVE11890.1"/>
    <property type="molecule type" value="Genomic_DNA"/>
</dbReference>
<dbReference type="InterPro" id="IPR027417">
    <property type="entry name" value="P-loop_NTPase"/>
</dbReference>
<sequence>MTANGTETVTPGGEQLVVCTDAARTYGTGPGAVVAVHGASCAVTAGAGIAVVGPSGSGKSTLLHLMAGLDRPTAGRVAHPGLPEGSLPRHIGVVFQGPSLLPPLTAVENVALPLRIDGVAQAEADARAFAALEELGLEALASKLPDELSAGQAQRVAVARVLARRPRLILADEPTGQLDRESAGQVMGVLLAAAATLGAAVLVSTHDMRVADALPTRWSMADGRLVLPDGTAEEDRAEEDRAEERLAGKRRAGERQEREAR</sequence>
<dbReference type="SMART" id="SM00382">
    <property type="entry name" value="AAA"/>
    <property type="match status" value="1"/>
</dbReference>
<dbReference type="STRING" id="1440053.GCA_000718095_01162"/>
<dbReference type="PANTHER" id="PTHR24220">
    <property type="entry name" value="IMPORT ATP-BINDING PROTEIN"/>
    <property type="match status" value="1"/>
</dbReference>
<reference evidence="5 6" key="1">
    <citation type="submission" date="2013-12" db="EMBL/GenBank/DDBJ databases">
        <title>Annotated genome of Streptomyces scopuliridis.</title>
        <authorList>
            <person name="Olson J.B."/>
        </authorList>
    </citation>
    <scope>NUCLEOTIDE SEQUENCE [LARGE SCALE GENOMIC DNA]</scope>
    <source>
        <strain evidence="5 6">RB72</strain>
    </source>
</reference>
<dbReference type="Pfam" id="PF00005">
    <property type="entry name" value="ABC_tran"/>
    <property type="match status" value="1"/>
</dbReference>
<dbReference type="InterPro" id="IPR017871">
    <property type="entry name" value="ABC_transporter-like_CS"/>
</dbReference>
<dbReference type="GO" id="GO:0016887">
    <property type="term" value="F:ATP hydrolysis activity"/>
    <property type="evidence" value="ECO:0007669"/>
    <property type="project" value="InterPro"/>
</dbReference>
<feature type="compositionally biased region" description="Basic and acidic residues" evidence="3">
    <location>
        <begin position="238"/>
        <end position="261"/>
    </location>
</feature>
<evidence type="ECO:0000256" key="1">
    <source>
        <dbReference type="ARBA" id="ARBA00022741"/>
    </source>
</evidence>
<comment type="caution">
    <text evidence="5">The sequence shown here is derived from an EMBL/GenBank/DDBJ whole genome shotgun (WGS) entry which is preliminary data.</text>
</comment>
<dbReference type="OrthoDB" id="9787227at2"/>
<evidence type="ECO:0000259" key="4">
    <source>
        <dbReference type="PROSITE" id="PS50893"/>
    </source>
</evidence>
<dbReference type="PROSITE" id="PS00211">
    <property type="entry name" value="ABC_TRANSPORTER_1"/>
    <property type="match status" value="1"/>
</dbReference>
<dbReference type="PROSITE" id="PS50893">
    <property type="entry name" value="ABC_TRANSPORTER_2"/>
    <property type="match status" value="1"/>
</dbReference>
<dbReference type="InterPro" id="IPR003593">
    <property type="entry name" value="AAA+_ATPase"/>
</dbReference>
<dbReference type="InterPro" id="IPR003439">
    <property type="entry name" value="ABC_transporter-like_ATP-bd"/>
</dbReference>
<name>A0A2T7T9P4_9ACTN</name>
<evidence type="ECO:0000313" key="6">
    <source>
        <dbReference type="Proteomes" id="UP000245992"/>
    </source>
</evidence>
<keyword evidence="1" id="KW-0547">Nucleotide-binding</keyword>
<dbReference type="GO" id="GO:0005524">
    <property type="term" value="F:ATP binding"/>
    <property type="evidence" value="ECO:0007669"/>
    <property type="project" value="UniProtKB-KW"/>
</dbReference>
<evidence type="ECO:0000313" key="5">
    <source>
        <dbReference type="EMBL" id="PVE11890.1"/>
    </source>
</evidence>
<feature type="region of interest" description="Disordered" evidence="3">
    <location>
        <begin position="229"/>
        <end position="261"/>
    </location>
</feature>
<proteinExistence type="predicted"/>
<keyword evidence="2" id="KW-0067">ATP-binding</keyword>
<dbReference type="PANTHER" id="PTHR24220:SF685">
    <property type="entry name" value="ABC TRANSPORTER RELATED"/>
    <property type="match status" value="1"/>
</dbReference>
<gene>
    <name evidence="5" type="ORF">Y717_07565</name>
</gene>
<feature type="domain" description="ABC transporter" evidence="4">
    <location>
        <begin position="17"/>
        <end position="254"/>
    </location>
</feature>
<dbReference type="GO" id="GO:0022857">
    <property type="term" value="F:transmembrane transporter activity"/>
    <property type="evidence" value="ECO:0007669"/>
    <property type="project" value="TreeGrafter"/>
</dbReference>
<accession>A0A2T7T9P4</accession>
<dbReference type="RefSeq" id="WP_063759127.1">
    <property type="nucleotide sequence ID" value="NZ_AZSP01000125.1"/>
</dbReference>
<evidence type="ECO:0000256" key="3">
    <source>
        <dbReference type="SAM" id="MobiDB-lite"/>
    </source>
</evidence>
<keyword evidence="6" id="KW-1185">Reference proteome</keyword>
<dbReference type="GO" id="GO:0005886">
    <property type="term" value="C:plasma membrane"/>
    <property type="evidence" value="ECO:0007669"/>
    <property type="project" value="TreeGrafter"/>
</dbReference>
<dbReference type="Proteomes" id="UP000245992">
    <property type="component" value="Unassembled WGS sequence"/>
</dbReference>
<protein>
    <recommendedName>
        <fullName evidence="4">ABC transporter domain-containing protein</fullName>
    </recommendedName>
</protein>
<dbReference type="InterPro" id="IPR015854">
    <property type="entry name" value="ABC_transpr_LolD-like"/>
</dbReference>
<dbReference type="Gene3D" id="3.40.50.300">
    <property type="entry name" value="P-loop containing nucleotide triphosphate hydrolases"/>
    <property type="match status" value="1"/>
</dbReference>